<evidence type="ECO:0000256" key="15">
    <source>
        <dbReference type="PIRSR" id="PIRSR000447-1"/>
    </source>
</evidence>
<dbReference type="Gene3D" id="3.40.47.10">
    <property type="match status" value="1"/>
</dbReference>
<evidence type="ECO:0000256" key="4">
    <source>
        <dbReference type="ARBA" id="ARBA00014657"/>
    </source>
</evidence>
<evidence type="ECO:0000256" key="13">
    <source>
        <dbReference type="ARBA" id="ARBA00047659"/>
    </source>
</evidence>
<evidence type="ECO:0000256" key="12">
    <source>
        <dbReference type="ARBA" id="ARBA00047318"/>
    </source>
</evidence>
<keyword evidence="5 14" id="KW-0444">Lipid biosynthesis</keyword>
<dbReference type="EC" id="2.3.1.179" evidence="3 14"/>
<evidence type="ECO:0000256" key="7">
    <source>
        <dbReference type="ARBA" id="ARBA00022832"/>
    </source>
</evidence>
<organism evidence="20 23">
    <name type="scientific">Aliivibrio finisterrensis</name>
    <dbReference type="NCBI Taxonomy" id="511998"/>
    <lineage>
        <taxon>Bacteria</taxon>
        <taxon>Pseudomonadati</taxon>
        <taxon>Pseudomonadota</taxon>
        <taxon>Gammaproteobacteria</taxon>
        <taxon>Vibrionales</taxon>
        <taxon>Vibrionaceae</taxon>
        <taxon>Aliivibrio</taxon>
    </lineage>
</organism>
<keyword evidence="10 14" id="KW-0012">Acyltransferase</keyword>
<proteinExistence type="inferred from homology"/>
<feature type="domain" description="Ketosynthase family 3 (KS3)" evidence="17">
    <location>
        <begin position="3"/>
        <end position="413"/>
    </location>
</feature>
<evidence type="ECO:0000313" key="24">
    <source>
        <dbReference type="Proteomes" id="UP000294166"/>
    </source>
</evidence>
<keyword evidence="8" id="KW-0443">Lipid metabolism</keyword>
<dbReference type="EMBL" id="SEZK01000013">
    <property type="protein sequence ID" value="RYU51582.1"/>
    <property type="molecule type" value="Genomic_DNA"/>
</dbReference>
<feature type="active site" description="For beta-ketoacyl synthase activity" evidence="15">
    <location>
        <position position="164"/>
    </location>
</feature>
<dbReference type="UniPathway" id="UPA00094"/>
<dbReference type="PROSITE" id="PS52004">
    <property type="entry name" value="KS3_2"/>
    <property type="match status" value="1"/>
</dbReference>
<dbReference type="EMBL" id="SEZN01000046">
    <property type="protein sequence ID" value="RYU61182.1"/>
    <property type="molecule type" value="Genomic_DNA"/>
</dbReference>
<dbReference type="InterPro" id="IPR014031">
    <property type="entry name" value="Ketoacyl_synth_C"/>
</dbReference>
<dbReference type="GO" id="GO:0006633">
    <property type="term" value="P:fatty acid biosynthetic process"/>
    <property type="evidence" value="ECO:0007669"/>
    <property type="project" value="UniProtKB-UniRule"/>
</dbReference>
<comment type="caution">
    <text evidence="20">The sequence shown here is derived from an EMBL/GenBank/DDBJ whole genome shotgun (WGS) entry which is preliminary data.</text>
</comment>
<dbReference type="GO" id="GO:0004315">
    <property type="term" value="F:3-oxoacyl-[acyl-carrier-protein] synthase activity"/>
    <property type="evidence" value="ECO:0007669"/>
    <property type="project" value="UniProtKB-UniRule"/>
</dbReference>
<comment type="catalytic activity">
    <reaction evidence="12 14">
        <text>(9Z)-hexadecenoyl-[ACP] + malonyl-[ACP] + H(+) = 3-oxo-(11Z)-octadecenoyl-[ACP] + holo-[ACP] + CO2</text>
        <dbReference type="Rhea" id="RHEA:55040"/>
        <dbReference type="Rhea" id="RHEA-COMP:9623"/>
        <dbReference type="Rhea" id="RHEA-COMP:9685"/>
        <dbReference type="Rhea" id="RHEA-COMP:10800"/>
        <dbReference type="Rhea" id="RHEA-COMP:14074"/>
        <dbReference type="ChEBI" id="CHEBI:15378"/>
        <dbReference type="ChEBI" id="CHEBI:16526"/>
        <dbReference type="ChEBI" id="CHEBI:64479"/>
        <dbReference type="ChEBI" id="CHEBI:78449"/>
        <dbReference type="ChEBI" id="CHEBI:83989"/>
        <dbReference type="ChEBI" id="CHEBI:138538"/>
        <dbReference type="EC" id="2.3.1.179"/>
    </reaction>
</comment>
<dbReference type="GO" id="GO:0005829">
    <property type="term" value="C:cytosol"/>
    <property type="evidence" value="ECO:0007669"/>
    <property type="project" value="TreeGrafter"/>
</dbReference>
<dbReference type="PIRSF" id="PIRSF000447">
    <property type="entry name" value="KAS_II"/>
    <property type="match status" value="1"/>
</dbReference>
<dbReference type="RefSeq" id="WP_130045536.1">
    <property type="nucleotide sequence ID" value="NZ_SEZJ01000001.1"/>
</dbReference>
<dbReference type="AlphaFoldDB" id="A0A4Q5KU81"/>
<dbReference type="Proteomes" id="UP000293465">
    <property type="component" value="Unassembled WGS sequence"/>
</dbReference>
<comment type="pathway">
    <text evidence="1 14">Lipid metabolism; fatty acid biosynthesis.</text>
</comment>
<comment type="similarity">
    <text evidence="2 14 16">Belongs to the thiolase-like superfamily. Beta-ketoacyl-ACP synthases family.</text>
</comment>
<dbReference type="NCBIfam" id="TIGR03150">
    <property type="entry name" value="fabF"/>
    <property type="match status" value="1"/>
</dbReference>
<evidence type="ECO:0000313" key="25">
    <source>
        <dbReference type="Proteomes" id="UP000434870"/>
    </source>
</evidence>
<accession>A0A4Q5KU81</accession>
<evidence type="ECO:0000256" key="10">
    <source>
        <dbReference type="ARBA" id="ARBA00023315"/>
    </source>
</evidence>
<dbReference type="NCBIfam" id="NF005589">
    <property type="entry name" value="PRK07314.1"/>
    <property type="match status" value="1"/>
</dbReference>
<dbReference type="FunFam" id="3.40.47.10:FF:000009">
    <property type="entry name" value="3-oxoacyl-[acyl-carrier-protein] synthase 2"/>
    <property type="match status" value="1"/>
</dbReference>
<evidence type="ECO:0000313" key="20">
    <source>
        <dbReference type="EMBL" id="RYU51582.1"/>
    </source>
</evidence>
<keyword evidence="6 14" id="KW-0808">Transferase</keyword>
<dbReference type="GeneID" id="56273650"/>
<dbReference type="InterPro" id="IPR000794">
    <property type="entry name" value="Beta-ketoacyl_synthase"/>
</dbReference>
<evidence type="ECO:0000259" key="17">
    <source>
        <dbReference type="PROSITE" id="PS52004"/>
    </source>
</evidence>
<dbReference type="InterPro" id="IPR017568">
    <property type="entry name" value="3-oxoacyl-ACP_synth-2"/>
</dbReference>
<evidence type="ECO:0000313" key="22">
    <source>
        <dbReference type="Proteomes" id="UP000293465"/>
    </source>
</evidence>
<sequence>MSKRRVVVTGMGMLTPVGNTVEASWKALLAGQSGIVNIEHFDTTEFTTRFAGLVQDFNAEEYMSKKDARKMDLFIQYGVAAGIQALDDSGFKVTEENAHRIGAAIGSGIGGLGLIEAGYKAFSEKGPRKISPFFVPSTIVNMIAGHMSIMRGLRGPNIAISTACTTGLHNIGHAARMIAYGDADAMLAGGAEKASTELGMGGFGAAKALSTNNENPQGASRPWDKNRDGFVLGDGAGMMVLEEYEHAKARGAKIYCELVGFGMSGDAYHMTSPTPDGSGGALAMEAAMRDAGVTGEQIGYVNAHGTSTPAGDVAEVKGIKRALGEAGTKQVLVSSTKSMTGHLLGAAGSVEAIITAMSLVDQIVPPTINLDDPEEGLDIDLVPHTARKVTDMEYAICNSFGFGGTNGSLIFKKM</sequence>
<evidence type="ECO:0000256" key="14">
    <source>
        <dbReference type="PIRNR" id="PIRNR000447"/>
    </source>
</evidence>
<protein>
    <recommendedName>
        <fullName evidence="4 14">3-oxoacyl-[acyl-carrier-protein] synthase 2</fullName>
        <ecNumber evidence="3 14">2.3.1.179</ecNumber>
    </recommendedName>
</protein>
<dbReference type="NCBIfam" id="NF006434">
    <property type="entry name" value="PRK08722.1"/>
    <property type="match status" value="1"/>
</dbReference>
<evidence type="ECO:0000256" key="1">
    <source>
        <dbReference type="ARBA" id="ARBA00005194"/>
    </source>
</evidence>
<evidence type="ECO:0000313" key="21">
    <source>
        <dbReference type="EMBL" id="RYU61182.1"/>
    </source>
</evidence>
<evidence type="ECO:0000256" key="2">
    <source>
        <dbReference type="ARBA" id="ARBA00008467"/>
    </source>
</evidence>
<dbReference type="EMBL" id="WBVP01000001">
    <property type="protein sequence ID" value="KAB2826613.1"/>
    <property type="molecule type" value="Genomic_DNA"/>
</dbReference>
<comment type="function">
    <text evidence="11 14">Involved in the type II fatty acid elongation cycle. Catalyzes the elongation of a wide range of acyl-ACP by the addition of two carbons from malonyl-ACP to an acyl acceptor. Can efficiently catalyze the conversion of palmitoleoyl-ACP (cis-hexadec-9-enoyl-ACP) to cis-vaccenoyl-ACP (cis-octadec-11-enoyl-ACP), an essential step in the thermal regulation of fatty acid composition.</text>
</comment>
<evidence type="ECO:0000313" key="19">
    <source>
        <dbReference type="EMBL" id="RYU48631.1"/>
    </source>
</evidence>
<evidence type="ECO:0000256" key="6">
    <source>
        <dbReference type="ARBA" id="ARBA00022679"/>
    </source>
</evidence>
<keyword evidence="9 14" id="KW-0275">Fatty acid biosynthesis</keyword>
<dbReference type="Pfam" id="PF00109">
    <property type="entry name" value="ketoacyl-synt"/>
    <property type="match status" value="1"/>
</dbReference>
<keyword evidence="7" id="KW-0276">Fatty acid metabolism</keyword>
<dbReference type="InterPro" id="IPR020841">
    <property type="entry name" value="PKS_Beta-ketoAc_synthase_dom"/>
</dbReference>
<evidence type="ECO:0000256" key="9">
    <source>
        <dbReference type="ARBA" id="ARBA00023160"/>
    </source>
</evidence>
<reference evidence="22 23" key="1">
    <citation type="submission" date="2019-02" db="EMBL/GenBank/DDBJ databases">
        <title>Genome sequences of Aliivibrio finisterrensis strains from farmed Atlantic salmon.</title>
        <authorList>
            <person name="Bowman J.P."/>
        </authorList>
    </citation>
    <scope>NUCLEOTIDE SEQUENCE [LARGE SCALE GENOMIC DNA]</scope>
    <source>
        <strain evidence="21 24">A21</strain>
        <strain evidence="19 22">A32</strain>
        <strain evidence="20 23">A46</strain>
    </source>
</reference>
<dbReference type="InterPro" id="IPR018201">
    <property type="entry name" value="Ketoacyl_synth_AS"/>
</dbReference>
<dbReference type="InterPro" id="IPR016039">
    <property type="entry name" value="Thiolase-like"/>
</dbReference>
<comment type="catalytic activity">
    <reaction evidence="13 14">
        <text>a fatty acyl-[ACP] + malonyl-[ACP] + H(+) = a 3-oxoacyl-[ACP] + holo-[ACP] + CO2</text>
        <dbReference type="Rhea" id="RHEA:22836"/>
        <dbReference type="Rhea" id="RHEA-COMP:9623"/>
        <dbReference type="Rhea" id="RHEA-COMP:9685"/>
        <dbReference type="Rhea" id="RHEA-COMP:9916"/>
        <dbReference type="Rhea" id="RHEA-COMP:14125"/>
        <dbReference type="ChEBI" id="CHEBI:15378"/>
        <dbReference type="ChEBI" id="CHEBI:16526"/>
        <dbReference type="ChEBI" id="CHEBI:64479"/>
        <dbReference type="ChEBI" id="CHEBI:78449"/>
        <dbReference type="ChEBI" id="CHEBI:78776"/>
        <dbReference type="ChEBI" id="CHEBI:138651"/>
    </reaction>
</comment>
<dbReference type="EMBL" id="SEZJ01000001">
    <property type="protein sequence ID" value="RYU48631.1"/>
    <property type="molecule type" value="Genomic_DNA"/>
</dbReference>
<keyword evidence="24" id="KW-1185">Reference proteome</keyword>
<gene>
    <name evidence="20" type="primary">fabF</name>
    <name evidence="19" type="ORF">ERW49_01300</name>
    <name evidence="21" type="ORF">ERW53_18340</name>
    <name evidence="20" type="ORF">ERW57_09425</name>
    <name evidence="18" type="ORF">F8B77_01785</name>
</gene>
<dbReference type="NCBIfam" id="NF004970">
    <property type="entry name" value="PRK06333.1"/>
    <property type="match status" value="1"/>
</dbReference>
<dbReference type="PANTHER" id="PTHR11712">
    <property type="entry name" value="POLYKETIDE SYNTHASE-RELATED"/>
    <property type="match status" value="1"/>
</dbReference>
<dbReference type="InterPro" id="IPR014030">
    <property type="entry name" value="Ketoacyl_synth_N"/>
</dbReference>
<dbReference type="SMART" id="SM00825">
    <property type="entry name" value="PKS_KS"/>
    <property type="match status" value="1"/>
</dbReference>
<dbReference type="Proteomes" id="UP000294166">
    <property type="component" value="Unassembled WGS sequence"/>
</dbReference>
<dbReference type="Proteomes" id="UP000434870">
    <property type="component" value="Unassembled WGS sequence"/>
</dbReference>
<evidence type="ECO:0000256" key="3">
    <source>
        <dbReference type="ARBA" id="ARBA00012356"/>
    </source>
</evidence>
<dbReference type="Proteomes" id="UP000294063">
    <property type="component" value="Unassembled WGS sequence"/>
</dbReference>
<evidence type="ECO:0000256" key="16">
    <source>
        <dbReference type="RuleBase" id="RU003694"/>
    </source>
</evidence>
<evidence type="ECO:0000256" key="8">
    <source>
        <dbReference type="ARBA" id="ARBA00023098"/>
    </source>
</evidence>
<dbReference type="PANTHER" id="PTHR11712:SF336">
    <property type="entry name" value="3-OXOACYL-[ACYL-CARRIER-PROTEIN] SYNTHASE, MITOCHONDRIAL"/>
    <property type="match status" value="1"/>
</dbReference>
<name>A0A4Q5KU81_9GAMM</name>
<evidence type="ECO:0000256" key="5">
    <source>
        <dbReference type="ARBA" id="ARBA00022516"/>
    </source>
</evidence>
<evidence type="ECO:0000313" key="18">
    <source>
        <dbReference type="EMBL" id="KAB2826613.1"/>
    </source>
</evidence>
<dbReference type="PROSITE" id="PS00606">
    <property type="entry name" value="KS3_1"/>
    <property type="match status" value="1"/>
</dbReference>
<evidence type="ECO:0000313" key="23">
    <source>
        <dbReference type="Proteomes" id="UP000294063"/>
    </source>
</evidence>
<dbReference type="CDD" id="cd00834">
    <property type="entry name" value="KAS_I_II"/>
    <property type="match status" value="1"/>
</dbReference>
<dbReference type="Pfam" id="PF02801">
    <property type="entry name" value="Ketoacyl-synt_C"/>
    <property type="match status" value="1"/>
</dbReference>
<dbReference type="SUPFAM" id="SSF53901">
    <property type="entry name" value="Thiolase-like"/>
    <property type="match status" value="2"/>
</dbReference>
<evidence type="ECO:0000256" key="11">
    <source>
        <dbReference type="ARBA" id="ARBA00024006"/>
    </source>
</evidence>
<reference evidence="18 25" key="2">
    <citation type="submission" date="2019-09" db="EMBL/GenBank/DDBJ databases">
        <title>Genome of Aliivibrio finisterrensis LMG 23869 (type strain).</title>
        <authorList>
            <person name="Bowman J.P."/>
        </authorList>
    </citation>
    <scope>NUCLEOTIDE SEQUENCE [LARGE SCALE GENOMIC DNA]</scope>
    <source>
        <strain evidence="18 25">LMG 23869</strain>
    </source>
</reference>
<dbReference type="OrthoDB" id="9808669at2"/>